<dbReference type="AlphaFoldDB" id="A0A523ZJH1"/>
<dbReference type="GO" id="GO:0009279">
    <property type="term" value="C:cell outer membrane"/>
    <property type="evidence" value="ECO:0007669"/>
    <property type="project" value="TreeGrafter"/>
</dbReference>
<dbReference type="Proteomes" id="UP000316674">
    <property type="component" value="Unassembled WGS sequence"/>
</dbReference>
<organism evidence="2 3">
    <name type="scientific">Aerophobetes bacterium</name>
    <dbReference type="NCBI Taxonomy" id="2030807"/>
    <lineage>
        <taxon>Bacteria</taxon>
        <taxon>Candidatus Aerophobota</taxon>
    </lineage>
</organism>
<reference evidence="2 3" key="1">
    <citation type="submission" date="2019-03" db="EMBL/GenBank/DDBJ databases">
        <title>Metabolic potential of uncultured bacteria and archaea associated with petroleum seepage in deep-sea sediments.</title>
        <authorList>
            <person name="Dong X."/>
            <person name="Hubert C."/>
        </authorList>
    </citation>
    <scope>NUCLEOTIDE SEQUENCE [LARGE SCALE GENOMIC DNA]</scope>
    <source>
        <strain evidence="2">E26_bin6</strain>
    </source>
</reference>
<sequence>MAISFLFMVFPSFSSERTFQINLQADYISWSEDLSIVIGKGKVKLEYKDVQIETENVRIDLHTSELLAWDKVSFKLKTRRVEGENLRYNLEKEEGTIQHPSGKEGLFFYRAEEAFFSSEIIELRKAYFTSCELSLPHYKIRAGRISIRLDDEIVMSNVTFSLGDIPVFWLPFFVQYLREENRFILPSLSYNDFAGWSIQTGYYFYASPSFQAKLHLDYREEKGWAEGIDISYRFKGAKGKLNTYFIKEKDTQEERW</sequence>
<comment type="caution">
    <text evidence="2">The sequence shown here is derived from an EMBL/GenBank/DDBJ whole genome shotgun (WGS) entry which is preliminary data.</text>
</comment>
<dbReference type="PANTHER" id="PTHR30189">
    <property type="entry name" value="LPS-ASSEMBLY PROTEIN"/>
    <property type="match status" value="1"/>
</dbReference>
<evidence type="ECO:0000313" key="3">
    <source>
        <dbReference type="Proteomes" id="UP000316674"/>
    </source>
</evidence>
<evidence type="ECO:0000313" key="2">
    <source>
        <dbReference type="EMBL" id="TEU03921.1"/>
    </source>
</evidence>
<dbReference type="PANTHER" id="PTHR30189:SF1">
    <property type="entry name" value="LPS-ASSEMBLY PROTEIN LPTD"/>
    <property type="match status" value="1"/>
</dbReference>
<protein>
    <submittedName>
        <fullName evidence="2">LPS-assembly protein LptD</fullName>
    </submittedName>
</protein>
<dbReference type="Pfam" id="PF19838">
    <property type="entry name" value="LptD_2"/>
    <property type="match status" value="1"/>
</dbReference>
<dbReference type="InterPro" id="IPR045659">
    <property type="entry name" value="LptD_2"/>
</dbReference>
<evidence type="ECO:0000259" key="1">
    <source>
        <dbReference type="Pfam" id="PF19838"/>
    </source>
</evidence>
<feature type="domain" description="LPS-assembly protein LptD central" evidence="1">
    <location>
        <begin position="153"/>
        <end position="249"/>
    </location>
</feature>
<feature type="non-terminal residue" evidence="2">
    <location>
        <position position="256"/>
    </location>
</feature>
<proteinExistence type="predicted"/>
<name>A0A523ZJH1_UNCAE</name>
<gene>
    <name evidence="2" type="ORF">E3I16_00215</name>
</gene>
<dbReference type="InterPro" id="IPR050218">
    <property type="entry name" value="LptD"/>
</dbReference>
<accession>A0A523ZJH1</accession>
<dbReference type="EMBL" id="SOHY01000015">
    <property type="protein sequence ID" value="TEU03921.1"/>
    <property type="molecule type" value="Genomic_DNA"/>
</dbReference>
<dbReference type="GO" id="GO:1990351">
    <property type="term" value="C:transporter complex"/>
    <property type="evidence" value="ECO:0007669"/>
    <property type="project" value="TreeGrafter"/>
</dbReference>